<evidence type="ECO:0000313" key="3">
    <source>
        <dbReference type="Proteomes" id="UP000000238"/>
    </source>
</evidence>
<dbReference type="KEGG" id="hch:HCH_00721"/>
<evidence type="ECO:0000313" key="2">
    <source>
        <dbReference type="EMBL" id="ABC27619.1"/>
    </source>
</evidence>
<evidence type="ECO:0000256" key="1">
    <source>
        <dbReference type="SAM" id="Phobius"/>
    </source>
</evidence>
<proteinExistence type="predicted"/>
<dbReference type="STRING" id="349521.HCH_00721"/>
<organism evidence="2 3">
    <name type="scientific">Hahella chejuensis (strain KCTC 2396)</name>
    <dbReference type="NCBI Taxonomy" id="349521"/>
    <lineage>
        <taxon>Bacteria</taxon>
        <taxon>Pseudomonadati</taxon>
        <taxon>Pseudomonadota</taxon>
        <taxon>Gammaproteobacteria</taxon>
        <taxon>Oceanospirillales</taxon>
        <taxon>Hahellaceae</taxon>
        <taxon>Hahella</taxon>
    </lineage>
</organism>
<keyword evidence="3" id="KW-1185">Reference proteome</keyword>
<feature type="transmembrane region" description="Helical" evidence="1">
    <location>
        <begin position="130"/>
        <end position="149"/>
    </location>
</feature>
<keyword evidence="1" id="KW-0812">Transmembrane</keyword>
<dbReference type="OrthoDB" id="9884254at2"/>
<feature type="transmembrane region" description="Helical" evidence="1">
    <location>
        <begin position="65"/>
        <end position="83"/>
    </location>
</feature>
<gene>
    <name evidence="2" type="ordered locus">HCH_00721</name>
</gene>
<sequence length="158" mass="18019">MSDLYAPPKSQVSDVAMSVKEPNVIWKIFFVICVLLNLIVAPFLIMSFIGADYVDLDFNAGALDYFDWLIQCVMLAGLFGYAFSKRIGMQKLWKAALPVYVVWFVSYAFILPFGFGVYQFNEPPALDWTLVIDPLFTLAVAQAIYLYGFSSDHLWREQ</sequence>
<keyword evidence="1" id="KW-1133">Transmembrane helix</keyword>
<dbReference type="Proteomes" id="UP000000238">
    <property type="component" value="Chromosome"/>
</dbReference>
<protein>
    <submittedName>
        <fullName evidence="2">Uncharacterized protein</fullName>
    </submittedName>
</protein>
<name>Q2SP05_HAHCH</name>
<dbReference type="HOGENOM" id="CLU_1872542_0_0_6"/>
<feature type="transmembrane region" description="Helical" evidence="1">
    <location>
        <begin position="95"/>
        <end position="118"/>
    </location>
</feature>
<keyword evidence="1" id="KW-0472">Membrane</keyword>
<dbReference type="EMBL" id="CP000155">
    <property type="protein sequence ID" value="ABC27619.1"/>
    <property type="molecule type" value="Genomic_DNA"/>
</dbReference>
<reference evidence="2 3" key="1">
    <citation type="journal article" date="2005" name="Nucleic Acids Res.">
        <title>Genomic blueprint of Hahella chejuensis, a marine microbe producing an algicidal agent.</title>
        <authorList>
            <person name="Jeong H."/>
            <person name="Yim J.H."/>
            <person name="Lee C."/>
            <person name="Choi S.-H."/>
            <person name="Park Y.K."/>
            <person name="Yoon S.H."/>
            <person name="Hur C.-G."/>
            <person name="Kang H.-Y."/>
            <person name="Kim D."/>
            <person name="Lee H.H."/>
            <person name="Park K.H."/>
            <person name="Park S.-H."/>
            <person name="Park H.-S."/>
            <person name="Lee H.K."/>
            <person name="Oh T.K."/>
            <person name="Kim J.F."/>
        </authorList>
    </citation>
    <scope>NUCLEOTIDE SEQUENCE [LARGE SCALE GENOMIC DNA]</scope>
    <source>
        <strain evidence="2 3">KCTC 2396</strain>
    </source>
</reference>
<dbReference type="AlphaFoldDB" id="Q2SP05"/>
<accession>Q2SP05</accession>
<dbReference type="RefSeq" id="WP_011394696.1">
    <property type="nucleotide sequence ID" value="NC_007645.1"/>
</dbReference>
<feature type="transmembrane region" description="Helical" evidence="1">
    <location>
        <begin position="24"/>
        <end position="45"/>
    </location>
</feature>